<dbReference type="AlphaFoldDB" id="A0A0H3H4E0"/>
<feature type="transmembrane region" description="Helical" evidence="2">
    <location>
        <begin position="309"/>
        <end position="327"/>
    </location>
</feature>
<dbReference type="RefSeq" id="WP_004129763.1">
    <property type="nucleotide sequence ID" value="NC_016612.1"/>
</dbReference>
<dbReference type="GO" id="GO:0008643">
    <property type="term" value="P:carbohydrate transport"/>
    <property type="evidence" value="ECO:0007669"/>
    <property type="project" value="InterPro"/>
</dbReference>
<comment type="similarity">
    <text evidence="1">Belongs to the sodium:galactoside symporter (TC 2.A.2) family.</text>
</comment>
<evidence type="ECO:0000256" key="1">
    <source>
        <dbReference type="ARBA" id="ARBA00009617"/>
    </source>
</evidence>
<evidence type="ECO:0000313" key="3">
    <source>
        <dbReference type="EMBL" id="AEX04256.1"/>
    </source>
</evidence>
<dbReference type="Gene3D" id="1.20.1250.20">
    <property type="entry name" value="MFS general substrate transporter like domains"/>
    <property type="match status" value="2"/>
</dbReference>
<dbReference type="GO" id="GO:0005886">
    <property type="term" value="C:plasma membrane"/>
    <property type="evidence" value="ECO:0007669"/>
    <property type="project" value="TreeGrafter"/>
</dbReference>
<evidence type="ECO:0000313" key="4">
    <source>
        <dbReference type="Proteomes" id="UP000007843"/>
    </source>
</evidence>
<keyword evidence="2" id="KW-0812">Transmembrane</keyword>
<dbReference type="PANTHER" id="PTHR11328:SF24">
    <property type="entry name" value="MAJOR FACILITATOR SUPERFAMILY (MFS) PROFILE DOMAIN-CONTAINING PROTEIN"/>
    <property type="match status" value="1"/>
</dbReference>
<feature type="transmembrane region" description="Helical" evidence="2">
    <location>
        <begin position="121"/>
        <end position="146"/>
    </location>
</feature>
<evidence type="ECO:0000256" key="2">
    <source>
        <dbReference type="SAM" id="Phobius"/>
    </source>
</evidence>
<name>A0A0H3H4E0_KLEM8</name>
<dbReference type="Pfam" id="PF13347">
    <property type="entry name" value="MFS_2"/>
    <property type="match status" value="1"/>
</dbReference>
<dbReference type="HOGENOM" id="CLU_027408_0_0_6"/>
<accession>A0A0H3H4E0</accession>
<dbReference type="GeneID" id="77229229"/>
<proteinExistence type="inferred from homology"/>
<feature type="transmembrane region" description="Helical" evidence="2">
    <location>
        <begin position="425"/>
        <end position="444"/>
    </location>
</feature>
<organism evidence="3 4">
    <name type="scientific">Klebsiella michiganensis (strain ATCC 8724 / DSM 4798 / JCM 20051 / NBRC 3318 / NRRL B-199 / KCTC 1686 / BUCSAV 143 / CCM 1901)</name>
    <dbReference type="NCBI Taxonomy" id="1006551"/>
    <lineage>
        <taxon>Bacteria</taxon>
        <taxon>Pseudomonadati</taxon>
        <taxon>Pseudomonadota</taxon>
        <taxon>Gammaproteobacteria</taxon>
        <taxon>Enterobacterales</taxon>
        <taxon>Enterobacteriaceae</taxon>
        <taxon>Klebsiella/Raoultella group</taxon>
        <taxon>Klebsiella</taxon>
    </lineage>
</organism>
<feature type="transmembrane region" description="Helical" evidence="2">
    <location>
        <begin position="339"/>
        <end position="361"/>
    </location>
</feature>
<dbReference type="KEGG" id="kox:KOX_12650"/>
<dbReference type="InterPro" id="IPR036259">
    <property type="entry name" value="MFS_trans_sf"/>
</dbReference>
<dbReference type="PANTHER" id="PTHR11328">
    <property type="entry name" value="MAJOR FACILITATOR SUPERFAMILY DOMAIN-CONTAINING PROTEIN"/>
    <property type="match status" value="1"/>
</dbReference>
<feature type="transmembrane region" description="Helical" evidence="2">
    <location>
        <begin position="244"/>
        <end position="266"/>
    </location>
</feature>
<dbReference type="NCBIfam" id="TIGR00792">
    <property type="entry name" value="gph"/>
    <property type="match status" value="1"/>
</dbReference>
<reference evidence="3 4" key="1">
    <citation type="journal article" date="2012" name="J. Bacteriol.">
        <title>Complete genome sequence of Klebsiella oxytoca KCTC 1686, used in production of 2,3-butanediol.</title>
        <authorList>
            <person name="Shin S.H."/>
            <person name="Kim S."/>
            <person name="Kim J.Y."/>
            <person name="Lee S."/>
            <person name="Um Y."/>
            <person name="Oh M.K."/>
            <person name="Kim Y.R."/>
            <person name="Lee J."/>
            <person name="Yang K.S."/>
        </authorList>
    </citation>
    <scope>NUCLEOTIDE SEQUENCE [LARGE SCALE GENOMIC DNA]</scope>
    <source>
        <strain evidence="4">ATCC 8724 / DSM 4798 / JCM 20051 / NBRC 3318 / NRRL B-199 / KCTC 1686</strain>
    </source>
</reference>
<dbReference type="GO" id="GO:0015293">
    <property type="term" value="F:symporter activity"/>
    <property type="evidence" value="ECO:0007669"/>
    <property type="project" value="InterPro"/>
</dbReference>
<keyword evidence="2" id="KW-1133">Transmembrane helix</keyword>
<dbReference type="SUPFAM" id="SSF103473">
    <property type="entry name" value="MFS general substrate transporter"/>
    <property type="match status" value="1"/>
</dbReference>
<dbReference type="EMBL" id="CP003218">
    <property type="protein sequence ID" value="AEX04256.1"/>
    <property type="molecule type" value="Genomic_DNA"/>
</dbReference>
<feature type="transmembrane region" description="Helical" evidence="2">
    <location>
        <begin position="192"/>
        <end position="213"/>
    </location>
</feature>
<feature type="transmembrane region" description="Helical" evidence="2">
    <location>
        <begin position="382"/>
        <end position="405"/>
    </location>
</feature>
<dbReference type="Proteomes" id="UP000007843">
    <property type="component" value="Chromosome"/>
</dbReference>
<gene>
    <name evidence="3" type="ordered locus">KOX_12650</name>
</gene>
<sequence>MSEQQILLSPAAARGDKLSWATRIAYGGGDTACNVVFGMIGTVLTLFYTDYVGISIATVGLVMLISRLFDGVSDVIMGLMVERTNSRWGKSRPWLLWMSVPYAVSAILLFTVPQTTGTLQFLYLLVAYNFCTTVCYTAINLPYGSLSAMMTRASWERDMLSITRMSMSPFGRILAVACTLPLVKYFGDDQAAWIKTMSIWAFLALLLLLFCFYKCEEKVVIKAREKQGNVPVKTQLSALFRNQYFWASAILWTAQSVYYTVVGIALPYYCRYVLGDDTFYSSIFVAETACIIIFTFLSSVPIRKYGKRNVALCGIVLATIGQVLFMFNSDDYHWALANAIIRGIGFAPLNAVLFGFCGDAVEFGQWKTRVRQEGMIFSAGSVGTKLGAGIAAAVISGLLSMAGYVSSSSGSGVQPQSAIDMINHVYLYGSFFLWIVVIITLLFYRLDKQYPQIMHDLKEREARGEM</sequence>
<dbReference type="CDD" id="cd17332">
    <property type="entry name" value="MFS_MelB_like"/>
    <property type="match status" value="1"/>
</dbReference>
<feature type="transmembrane region" description="Helical" evidence="2">
    <location>
        <begin position="54"/>
        <end position="73"/>
    </location>
</feature>
<dbReference type="InterPro" id="IPR039672">
    <property type="entry name" value="MFS_2"/>
</dbReference>
<dbReference type="GO" id="GO:0006814">
    <property type="term" value="P:sodium ion transport"/>
    <property type="evidence" value="ECO:0007669"/>
    <property type="project" value="InterPro"/>
</dbReference>
<feature type="transmembrane region" description="Helical" evidence="2">
    <location>
        <begin position="278"/>
        <end position="297"/>
    </location>
</feature>
<protein>
    <submittedName>
        <fullName evidence="3">Putative xylose transporter</fullName>
    </submittedName>
</protein>
<keyword evidence="2" id="KW-0472">Membrane</keyword>
<feature type="transmembrane region" description="Helical" evidence="2">
    <location>
        <begin position="167"/>
        <end position="186"/>
    </location>
</feature>
<feature type="transmembrane region" description="Helical" evidence="2">
    <location>
        <begin position="94"/>
        <end position="115"/>
    </location>
</feature>
<dbReference type="InterPro" id="IPR001927">
    <property type="entry name" value="Na/Gal_symport"/>
</dbReference>